<feature type="signal peptide" evidence="3">
    <location>
        <begin position="1"/>
        <end position="23"/>
    </location>
</feature>
<organism evidence="4 5">
    <name type="scientific">Alkalibacter rhizosphaerae</name>
    <dbReference type="NCBI Taxonomy" id="2815577"/>
    <lineage>
        <taxon>Bacteria</taxon>
        <taxon>Bacillati</taxon>
        <taxon>Bacillota</taxon>
        <taxon>Clostridia</taxon>
        <taxon>Eubacteriales</taxon>
        <taxon>Eubacteriaceae</taxon>
        <taxon>Alkalibacter</taxon>
    </lineage>
</organism>
<evidence type="ECO:0000256" key="2">
    <source>
        <dbReference type="SAM" id="Phobius"/>
    </source>
</evidence>
<keyword evidence="2" id="KW-1133">Transmembrane helix</keyword>
<dbReference type="InterPro" id="IPR013378">
    <property type="entry name" value="InlB-like_B-rpt"/>
</dbReference>
<dbReference type="InterPro" id="IPR042229">
    <property type="entry name" value="Listeria/Bacterioides_rpt_sf"/>
</dbReference>
<name>A0A974XG60_9FIRM</name>
<dbReference type="EMBL" id="CP071444">
    <property type="protein sequence ID" value="QSX09257.1"/>
    <property type="molecule type" value="Genomic_DNA"/>
</dbReference>
<evidence type="ECO:0000313" key="5">
    <source>
        <dbReference type="Proteomes" id="UP000663499"/>
    </source>
</evidence>
<dbReference type="GO" id="GO:0030313">
    <property type="term" value="C:cell envelope"/>
    <property type="evidence" value="ECO:0007669"/>
    <property type="project" value="UniProtKB-SubCell"/>
</dbReference>
<dbReference type="Gene3D" id="2.60.40.4270">
    <property type="entry name" value="Listeria-Bacteroides repeat domain"/>
    <property type="match status" value="1"/>
</dbReference>
<dbReference type="Proteomes" id="UP000663499">
    <property type="component" value="Chromosome"/>
</dbReference>
<comment type="subcellular location">
    <subcellularLocation>
        <location evidence="1">Cell envelope</location>
    </subcellularLocation>
</comment>
<keyword evidence="5" id="KW-1185">Reference proteome</keyword>
<evidence type="ECO:0000256" key="3">
    <source>
        <dbReference type="SAM" id="SignalP"/>
    </source>
</evidence>
<feature type="chain" id="PRO_5037610175" evidence="3">
    <location>
        <begin position="24"/>
        <end position="1034"/>
    </location>
</feature>
<dbReference type="KEGG" id="alka:J0B03_04120"/>
<feature type="transmembrane region" description="Helical" evidence="2">
    <location>
        <begin position="1008"/>
        <end position="1028"/>
    </location>
</feature>
<dbReference type="Pfam" id="PF09479">
    <property type="entry name" value="Flg_new"/>
    <property type="match status" value="1"/>
</dbReference>
<keyword evidence="3" id="KW-0732">Signal</keyword>
<accession>A0A974XG60</accession>
<sequence>MKSKLIVLFLSLLLVFGTIPAQAIEGDQPLLGPQYEDKAEEDFVEDPAKLKETETLNLMEPETPPQAYLDFTLAAEDEGYPGTSGEGWTWDPTGEVLTLNGITLNDALLVSLNAYYEFAILVPDGTEIVVNGTNMVNSPNGNGIVCDGDLTISGSGSLTIQADYHAIRATGNLDITGLSMLSGYSDGDSGIRVGPGGESVNQDGGHLTITDVGDVILDSYDSAMRVLGDITIDGFDSMDLTSSDYSGIRGGPDYDVEHYTDSAGNVSIMNGTSLSIDSYEAGIRLMGGNVTIDGVTTVDIYSDDNSAIHAKPYDVDYFDGLGILENGDVTIKNCTTVDLSGYDNGIRNSGNVILDNIQDLTIFAEDYNGIRSGPDSDGDQDTGVDGDVSITNCGDVSITAEDNGIRAMGNLVIDQVEIMFVVTEDENGFRVGPGADTDSGSNGNASITNVGTLDITADHTGMRVIGDLLVQNVDELEIVTQYHTGIRVGLGPDSDVEGNGDAQFLDCGTITIRSSHNGMRITGNLTVDGLDELNIDSEWTGLRVGSSYRYEDYAYGEWSQSESPGNVVLKNIAVVDISGLAKGINSTGSTWIENCPDATVVATALEPSYQSNKGYGIMAGTEITVKLSHLVVYGHQFGLVTGWTYNEVTEVTGGDITIDQSYVDASCASDLQPVSLDALSGNAAIFAGDDKTLEETGHAQIILSNAVFKEPADAYIADVVIGEFNCQSVTNLEELEMGVISYWGQALNAVIVEPLYLVTYDGNGGTGTVTDTEGPYLTDATVTVKDNAFTLLGYTFNSFNTKADGTGETYAPGATFGILGNVTLYAQWDKIPPVVKYVETDPETGLVTEGMKTNVILPELEDPDTKEVEVYVHVVAGSLDDAIRSKVMADLKDKGYELLDILDINLMKKVTEFDGTVTTSTIDNADITGPITVRVLLTGDDVDKDDLAIAYIDDAGNVTVITGTKVTVGDKVYVQFVTDHFSNYALIQALGDQETNPDTGVEETTQSGMTGVLPVAGFGILLAGYVVLKRKRTV</sequence>
<keyword evidence="2" id="KW-0812">Transmembrane</keyword>
<dbReference type="RefSeq" id="WP_207300596.1">
    <property type="nucleotide sequence ID" value="NZ_CP071444.1"/>
</dbReference>
<reference evidence="4" key="1">
    <citation type="submission" date="2021-03" db="EMBL/GenBank/DDBJ databases">
        <title>Alkalibacter marinus sp. nov., isolated from tidal flat sediment.</title>
        <authorList>
            <person name="Namirimu T."/>
            <person name="Yang J.-A."/>
            <person name="Yang S.-H."/>
            <person name="Kim Y.-J."/>
            <person name="Kwon K.K."/>
        </authorList>
    </citation>
    <scope>NUCLEOTIDE SEQUENCE</scope>
    <source>
        <strain evidence="4">ES005</strain>
    </source>
</reference>
<gene>
    <name evidence="4" type="ORF">J0B03_04120</name>
</gene>
<dbReference type="AlphaFoldDB" id="A0A974XG60"/>
<protein>
    <submittedName>
        <fullName evidence="4">InlB B-repeat-containing protein</fullName>
    </submittedName>
</protein>
<keyword evidence="2" id="KW-0472">Membrane</keyword>
<evidence type="ECO:0000313" key="4">
    <source>
        <dbReference type="EMBL" id="QSX09257.1"/>
    </source>
</evidence>
<proteinExistence type="predicted"/>
<evidence type="ECO:0000256" key="1">
    <source>
        <dbReference type="ARBA" id="ARBA00004196"/>
    </source>
</evidence>